<comment type="caution">
    <text evidence="2">The sequence shown here is derived from an EMBL/GenBank/DDBJ whole genome shotgun (WGS) entry which is preliminary data.</text>
</comment>
<name>A0A6G0Z075_APHCR</name>
<keyword evidence="3" id="KW-1185">Reference proteome</keyword>
<protein>
    <submittedName>
        <fullName evidence="2">Uncharacterized protein</fullName>
    </submittedName>
</protein>
<evidence type="ECO:0000313" key="2">
    <source>
        <dbReference type="EMBL" id="KAF0763861.1"/>
    </source>
</evidence>
<dbReference type="Proteomes" id="UP000478052">
    <property type="component" value="Unassembled WGS sequence"/>
</dbReference>
<evidence type="ECO:0000256" key="1">
    <source>
        <dbReference type="SAM" id="MobiDB-lite"/>
    </source>
</evidence>
<proteinExistence type="predicted"/>
<dbReference type="AlphaFoldDB" id="A0A6G0Z075"/>
<dbReference type="EMBL" id="VUJU01001780">
    <property type="protein sequence ID" value="KAF0763861.1"/>
    <property type="molecule type" value="Genomic_DNA"/>
</dbReference>
<sequence length="145" mass="15980">MNVLLVGTGGFINGPDPKIPTAAAHTWLCDGGHKTLFSGRRRCGRRRRSHGSAALRADGPPYMVRAGDPPSSSSSSSLSLCRVRRIVLAAGRGRRRRRGAARNCPKSEILVDHRPNFFVYVVYFYAPPDFRYSASIPIHHTHSIV</sequence>
<reference evidence="2 3" key="1">
    <citation type="submission" date="2019-08" db="EMBL/GenBank/DDBJ databases">
        <title>Whole genome of Aphis craccivora.</title>
        <authorList>
            <person name="Voronova N.V."/>
            <person name="Shulinski R.S."/>
            <person name="Bandarenka Y.V."/>
            <person name="Zhorov D.G."/>
            <person name="Warner D."/>
        </authorList>
    </citation>
    <scope>NUCLEOTIDE SEQUENCE [LARGE SCALE GENOMIC DNA]</scope>
    <source>
        <strain evidence="2">180601</strain>
        <tissue evidence="2">Whole Body</tissue>
    </source>
</reference>
<evidence type="ECO:0000313" key="3">
    <source>
        <dbReference type="Proteomes" id="UP000478052"/>
    </source>
</evidence>
<accession>A0A6G0Z075</accession>
<feature type="region of interest" description="Disordered" evidence="1">
    <location>
        <begin position="47"/>
        <end position="76"/>
    </location>
</feature>
<gene>
    <name evidence="2" type="ORF">FWK35_00005027</name>
</gene>
<organism evidence="2 3">
    <name type="scientific">Aphis craccivora</name>
    <name type="common">Cowpea aphid</name>
    <dbReference type="NCBI Taxonomy" id="307492"/>
    <lineage>
        <taxon>Eukaryota</taxon>
        <taxon>Metazoa</taxon>
        <taxon>Ecdysozoa</taxon>
        <taxon>Arthropoda</taxon>
        <taxon>Hexapoda</taxon>
        <taxon>Insecta</taxon>
        <taxon>Pterygota</taxon>
        <taxon>Neoptera</taxon>
        <taxon>Paraneoptera</taxon>
        <taxon>Hemiptera</taxon>
        <taxon>Sternorrhyncha</taxon>
        <taxon>Aphidomorpha</taxon>
        <taxon>Aphidoidea</taxon>
        <taxon>Aphididae</taxon>
        <taxon>Aphidini</taxon>
        <taxon>Aphis</taxon>
        <taxon>Aphis</taxon>
    </lineage>
</organism>